<evidence type="ECO:0000256" key="2">
    <source>
        <dbReference type="ARBA" id="ARBA00023172"/>
    </source>
</evidence>
<dbReference type="Pfam" id="PF13408">
    <property type="entry name" value="Zn_ribbon_recom"/>
    <property type="match status" value="1"/>
</dbReference>
<dbReference type="InterPro" id="IPR038109">
    <property type="entry name" value="DNA_bind_recomb_sf"/>
</dbReference>
<dbReference type="CDD" id="cd00338">
    <property type="entry name" value="Ser_Recombinase"/>
    <property type="match status" value="1"/>
</dbReference>
<dbReference type="PANTHER" id="PTHR30461">
    <property type="entry name" value="DNA-INVERTASE FROM LAMBDOID PROPHAGE"/>
    <property type="match status" value="1"/>
</dbReference>
<accession>A0A3M3JTV7</accession>
<sequence>MQQPFVVAYMTLSNEATSMAQDDALPARKILYKYIRFSSIQQARGSSFARQNERLERYASENGFEVNDSLDLRDFAKSGFHGINKEIDQGLGRFIAAIDKGLIPTDGTAYLAVEQFDRISREDIDKAQDLFKSILRKNVNVITLMDGRIYTKKSLSNFMEVLYSLFLMEQAHQESLKKSDRIKGAYANKIRRMHVLVKEQKEALAAWEKDKSSEKPVFEPLINEIQFSSQVPEWIDQKIEIIGGRKFRKFFVNEEKAKIIRYALSLLNDDNGYMNVSQRLNDEQIPRLDFVSRRQRSTRKNIWTNSSVNNFVNSDSIFGELAIHDNLFVDKEFEYEGIATSKKVMTRTHVVNIPNYYPPVVDKKLIMGLRARANSKKKGRVAGRSTNDNLFQNMLFCGKCGDSMHMKQTKRVTAKETYVRKYLACYSAVHNACDAKMIPYGDVEREIIKYLIMPFDENQLDGAAKVVSESRNTKMLELEGEIKDIEDRIEEFTKEIKINKSLKPAIALSLLSEMETDKDFKILQLKELQEQKDTIIDSLGAKPVGNFDLTTEDGRVSFKIAVKQRYAGFVLFTSDQVVMVMHKRGGSEFFKIQVINRRGKAIAPERTADTMTLFQNMLNHIKELAKTYKEGKLYEIIKAYKTNDITLFEEDYKNRGLQQPETYNRKD</sequence>
<dbReference type="AlphaFoldDB" id="A0A3M3JTV7"/>
<evidence type="ECO:0000313" key="6">
    <source>
        <dbReference type="Proteomes" id="UP000271468"/>
    </source>
</evidence>
<keyword evidence="2" id="KW-0233">DNA recombination</keyword>
<dbReference type="GO" id="GO:0000150">
    <property type="term" value="F:DNA strand exchange activity"/>
    <property type="evidence" value="ECO:0007669"/>
    <property type="project" value="InterPro"/>
</dbReference>
<evidence type="ECO:0000313" key="5">
    <source>
        <dbReference type="EMBL" id="RMN13421.1"/>
    </source>
</evidence>
<dbReference type="Gene3D" id="3.90.1750.20">
    <property type="entry name" value="Putative Large Serine Recombinase, Chain B, Domain 2"/>
    <property type="match status" value="1"/>
</dbReference>
<dbReference type="SMART" id="SM00857">
    <property type="entry name" value="Resolvase"/>
    <property type="match status" value="1"/>
</dbReference>
<organism evidence="5 6">
    <name type="scientific">Pseudomonas syringae pv. coriandricola</name>
    <dbReference type="NCBI Taxonomy" id="264453"/>
    <lineage>
        <taxon>Bacteria</taxon>
        <taxon>Pseudomonadati</taxon>
        <taxon>Pseudomonadota</taxon>
        <taxon>Gammaproteobacteria</taxon>
        <taxon>Pseudomonadales</taxon>
        <taxon>Pseudomonadaceae</taxon>
        <taxon>Pseudomonas</taxon>
    </lineage>
</organism>
<dbReference type="GO" id="GO:0003677">
    <property type="term" value="F:DNA binding"/>
    <property type="evidence" value="ECO:0007669"/>
    <property type="project" value="UniProtKB-KW"/>
</dbReference>
<dbReference type="InterPro" id="IPR011109">
    <property type="entry name" value="DNA_bind_recombinase_dom"/>
</dbReference>
<feature type="coiled-coil region" evidence="3">
    <location>
        <begin position="475"/>
        <end position="531"/>
    </location>
</feature>
<keyword evidence="1" id="KW-0238">DNA-binding</keyword>
<dbReference type="InterPro" id="IPR036162">
    <property type="entry name" value="Resolvase-like_N_sf"/>
</dbReference>
<evidence type="ECO:0000259" key="4">
    <source>
        <dbReference type="SMART" id="SM00857"/>
    </source>
</evidence>
<reference evidence="5 6" key="1">
    <citation type="submission" date="2018-08" db="EMBL/GenBank/DDBJ databases">
        <title>Recombination of ecologically and evolutionarily significant loci maintains genetic cohesion in the Pseudomonas syringae species complex.</title>
        <authorList>
            <person name="Dillon M."/>
            <person name="Thakur S."/>
            <person name="Almeida R.N.D."/>
            <person name="Weir B.S."/>
            <person name="Guttman D.S."/>
        </authorList>
    </citation>
    <scope>NUCLEOTIDE SEQUENCE [LARGE SCALE GENOMIC DNA]</scope>
    <source>
        <strain evidence="5 6">ICMP 12341</strain>
    </source>
</reference>
<dbReference type="InterPro" id="IPR025827">
    <property type="entry name" value="Zn_ribbon_recom_dom"/>
</dbReference>
<gene>
    <name evidence="5" type="ORF">ALQ65_05507</name>
</gene>
<feature type="domain" description="Resolvase/invertase-type recombinase catalytic" evidence="4">
    <location>
        <begin position="31"/>
        <end position="195"/>
    </location>
</feature>
<proteinExistence type="predicted"/>
<evidence type="ECO:0000256" key="1">
    <source>
        <dbReference type="ARBA" id="ARBA00023125"/>
    </source>
</evidence>
<evidence type="ECO:0000256" key="3">
    <source>
        <dbReference type="SAM" id="Coils"/>
    </source>
</evidence>
<dbReference type="InterPro" id="IPR006119">
    <property type="entry name" value="Resolv_N"/>
</dbReference>
<protein>
    <recommendedName>
        <fullName evidence="4">Resolvase/invertase-type recombinase catalytic domain-containing protein</fullName>
    </recommendedName>
</protein>
<dbReference type="Pfam" id="PF07508">
    <property type="entry name" value="Recombinase"/>
    <property type="match status" value="1"/>
</dbReference>
<dbReference type="Proteomes" id="UP000271468">
    <property type="component" value="Unassembled WGS sequence"/>
</dbReference>
<dbReference type="Gene3D" id="3.40.50.1390">
    <property type="entry name" value="Resolvase, N-terminal catalytic domain"/>
    <property type="match status" value="1"/>
</dbReference>
<dbReference type="EMBL" id="RBOV01000102">
    <property type="protein sequence ID" value="RMN13421.1"/>
    <property type="molecule type" value="Genomic_DNA"/>
</dbReference>
<keyword evidence="3" id="KW-0175">Coiled coil</keyword>
<name>A0A3M3JTV7_9PSED</name>
<dbReference type="SUPFAM" id="SSF53041">
    <property type="entry name" value="Resolvase-like"/>
    <property type="match status" value="1"/>
</dbReference>
<comment type="caution">
    <text evidence="5">The sequence shown here is derived from an EMBL/GenBank/DDBJ whole genome shotgun (WGS) entry which is preliminary data.</text>
</comment>
<dbReference type="PANTHER" id="PTHR30461:SF2">
    <property type="entry name" value="SERINE RECOMBINASE PINE-RELATED"/>
    <property type="match status" value="1"/>
</dbReference>
<dbReference type="Pfam" id="PF00239">
    <property type="entry name" value="Resolvase"/>
    <property type="match status" value="1"/>
</dbReference>
<dbReference type="InterPro" id="IPR050639">
    <property type="entry name" value="SSR_resolvase"/>
</dbReference>